<feature type="compositionally biased region" description="Basic and acidic residues" evidence="1">
    <location>
        <begin position="119"/>
        <end position="129"/>
    </location>
</feature>
<dbReference type="Proteomes" id="UP000557566">
    <property type="component" value="Unassembled WGS sequence"/>
</dbReference>
<dbReference type="AlphaFoldDB" id="A0A8H4LV41"/>
<name>A0A8H4LV41_9HYPO</name>
<feature type="compositionally biased region" description="Polar residues" evidence="1">
    <location>
        <begin position="146"/>
        <end position="161"/>
    </location>
</feature>
<feature type="compositionally biased region" description="Low complexity" evidence="1">
    <location>
        <begin position="162"/>
        <end position="172"/>
    </location>
</feature>
<dbReference type="EMBL" id="JAAVMX010000008">
    <property type="protein sequence ID" value="KAF4505476.1"/>
    <property type="molecule type" value="Genomic_DNA"/>
</dbReference>
<evidence type="ECO:0000313" key="2">
    <source>
        <dbReference type="EMBL" id="KAF4505476.1"/>
    </source>
</evidence>
<sequence length="353" mass="38897">MASIPYFNAVTSKASFATLFAREQGRNFEDLPYRTASQWGRDELLAARVIRRSTRPMVLPMLRPTSLPLDTRGPSEIKLFIEGPKPGQLALCEHHLVHHHGSSLGGVWAALAKLAGPESRRTSDEKIADDSSQDLGEPRPRRAGLRSQNKDFVNSSTMRVGSSSPLTESSGSRASSPLDYVDMESNILMSAPEDTTARLVSCVIRHILQNASIQASLSATVVEFRDDKTKLAARGMVAIDDGGICIREETKGVFQVRSNRVAILEAKRRFQYIVDGAPIISDECFAQMTCEALVAKLADPLDEFDEGDSVIVINATRHFMCFLQFDTDQDYLDNFDTGSPAAGESMWYQTFVA</sequence>
<gene>
    <name evidence="2" type="ORF">G6O67_007421</name>
</gene>
<feature type="region of interest" description="Disordered" evidence="1">
    <location>
        <begin position="119"/>
        <end position="177"/>
    </location>
</feature>
<keyword evidence="3" id="KW-1185">Reference proteome</keyword>
<proteinExistence type="predicted"/>
<organism evidence="2 3">
    <name type="scientific">Ophiocordyceps sinensis</name>
    <dbReference type="NCBI Taxonomy" id="72228"/>
    <lineage>
        <taxon>Eukaryota</taxon>
        <taxon>Fungi</taxon>
        <taxon>Dikarya</taxon>
        <taxon>Ascomycota</taxon>
        <taxon>Pezizomycotina</taxon>
        <taxon>Sordariomycetes</taxon>
        <taxon>Hypocreomycetidae</taxon>
        <taxon>Hypocreales</taxon>
        <taxon>Ophiocordycipitaceae</taxon>
        <taxon>Ophiocordyceps</taxon>
    </lineage>
</organism>
<accession>A0A8H4LV41</accession>
<reference evidence="2 3" key="1">
    <citation type="journal article" date="2020" name="Genome Biol. Evol.">
        <title>A new high-quality draft genome assembly of the Chinese cordyceps Ophiocordyceps sinensis.</title>
        <authorList>
            <person name="Shu R."/>
            <person name="Zhang J."/>
            <person name="Meng Q."/>
            <person name="Zhang H."/>
            <person name="Zhou G."/>
            <person name="Li M."/>
            <person name="Wu P."/>
            <person name="Zhao Y."/>
            <person name="Chen C."/>
            <person name="Qin Q."/>
        </authorList>
    </citation>
    <scope>NUCLEOTIDE SEQUENCE [LARGE SCALE GENOMIC DNA]</scope>
    <source>
        <strain evidence="2 3">IOZ07</strain>
    </source>
</reference>
<evidence type="ECO:0000313" key="3">
    <source>
        <dbReference type="Proteomes" id="UP000557566"/>
    </source>
</evidence>
<protein>
    <submittedName>
        <fullName evidence="2">Uncharacterized protein</fullName>
    </submittedName>
</protein>
<evidence type="ECO:0000256" key="1">
    <source>
        <dbReference type="SAM" id="MobiDB-lite"/>
    </source>
</evidence>
<dbReference type="OrthoDB" id="4646997at2759"/>
<comment type="caution">
    <text evidence="2">The sequence shown here is derived from an EMBL/GenBank/DDBJ whole genome shotgun (WGS) entry which is preliminary data.</text>
</comment>